<dbReference type="InterPro" id="IPR058792">
    <property type="entry name" value="Beta-barrel_RND_2"/>
</dbReference>
<proteinExistence type="predicted"/>
<evidence type="ECO:0000256" key="2">
    <source>
        <dbReference type="ARBA" id="ARBA00023054"/>
    </source>
</evidence>
<dbReference type="AlphaFoldDB" id="A0A348AJM6"/>
<evidence type="ECO:0000259" key="3">
    <source>
        <dbReference type="Pfam" id="PF25881"/>
    </source>
</evidence>
<reference evidence="5 6" key="1">
    <citation type="journal article" date="2018" name="Int. J. Syst. Evol. Microbiol.">
        <title>Methylomusa anaerophila gen. nov., sp. nov., an anaerobic methanol-utilizing bacterium isolated from a microbial fuel cell.</title>
        <authorList>
            <person name="Amano N."/>
            <person name="Yamamuro A."/>
            <person name="Miyahara M."/>
            <person name="Kouzuma A."/>
            <person name="Abe T."/>
            <person name="Watanabe K."/>
        </authorList>
    </citation>
    <scope>NUCLEOTIDE SEQUENCE [LARGE SCALE GENOMIC DNA]</scope>
    <source>
        <strain evidence="5 6">MMFC1</strain>
    </source>
</reference>
<dbReference type="RefSeq" id="WP_126308318.1">
    <property type="nucleotide sequence ID" value="NZ_AP018449.1"/>
</dbReference>
<dbReference type="EMBL" id="AP018449">
    <property type="protein sequence ID" value="BBB91274.1"/>
    <property type="molecule type" value="Genomic_DNA"/>
</dbReference>
<evidence type="ECO:0000313" key="5">
    <source>
        <dbReference type="EMBL" id="BBB91274.1"/>
    </source>
</evidence>
<feature type="domain" description="CusB-like beta-barrel" evidence="4">
    <location>
        <begin position="239"/>
        <end position="322"/>
    </location>
</feature>
<dbReference type="SUPFAM" id="SSF111369">
    <property type="entry name" value="HlyD-like secretion proteins"/>
    <property type="match status" value="3"/>
</dbReference>
<dbReference type="Pfam" id="PF25954">
    <property type="entry name" value="Beta-barrel_RND_2"/>
    <property type="match status" value="1"/>
</dbReference>
<dbReference type="PANTHER" id="PTHR32347:SF23">
    <property type="entry name" value="BLL5650 PROTEIN"/>
    <property type="match status" value="1"/>
</dbReference>
<dbReference type="Gene3D" id="2.40.30.170">
    <property type="match status" value="1"/>
</dbReference>
<evidence type="ECO:0000259" key="4">
    <source>
        <dbReference type="Pfam" id="PF25954"/>
    </source>
</evidence>
<sequence length="323" mass="34805">MNKKLVIGILVFILLGAAAGYKLLNKRPDGITATGTIEVTRVDITPKTNGYITGLSIIAGDRVTAGQTIVTIDRPDLKASLLRDQAALDKALAQLRDLEKGSRSQEIQEAAAAVSSGQSSYEKASEDLRRYQTLYQQGAISRQQLDAAQSAADVAQSSLVQAQAKLSLAREGNREDTITAQRLEVERSKAVVDASRSLLADTIVTAPLSGLVLTKNYENGEYVNAGSAIATIGNMEDSWVKIYIPSTQLGLIKIGQPAVIRVDSFPDRTFSGEIKEISQNSEYTPRQSLTENERANMVFAVKVKINNAEGILKPGMPADVVLK</sequence>
<dbReference type="KEGG" id="mana:MAMMFC1_01945"/>
<comment type="subcellular location">
    <subcellularLocation>
        <location evidence="1">Cell envelope</location>
    </subcellularLocation>
</comment>
<dbReference type="PANTHER" id="PTHR32347">
    <property type="entry name" value="EFFLUX SYSTEM COMPONENT YKNX-RELATED"/>
    <property type="match status" value="1"/>
</dbReference>
<protein>
    <submittedName>
        <fullName evidence="5">Multidrug resistance protein MdtN</fullName>
    </submittedName>
</protein>
<organism evidence="5 6">
    <name type="scientific">Methylomusa anaerophila</name>
    <dbReference type="NCBI Taxonomy" id="1930071"/>
    <lineage>
        <taxon>Bacteria</taxon>
        <taxon>Bacillati</taxon>
        <taxon>Bacillota</taxon>
        <taxon>Negativicutes</taxon>
        <taxon>Selenomonadales</taxon>
        <taxon>Sporomusaceae</taxon>
        <taxon>Methylomusa</taxon>
    </lineage>
</organism>
<dbReference type="Pfam" id="PF25881">
    <property type="entry name" value="HH_YBHG"/>
    <property type="match status" value="1"/>
</dbReference>
<dbReference type="GO" id="GO:0030313">
    <property type="term" value="C:cell envelope"/>
    <property type="evidence" value="ECO:0007669"/>
    <property type="project" value="UniProtKB-SubCell"/>
</dbReference>
<gene>
    <name evidence="5" type="primary">mdtN_2</name>
    <name evidence="5" type="ORF">MAMMFC1_01945</name>
</gene>
<dbReference type="OrthoDB" id="9778236at2"/>
<dbReference type="InterPro" id="IPR059052">
    <property type="entry name" value="HH_YbhG-like"/>
</dbReference>
<feature type="domain" description="YbhG-like alpha-helical hairpin" evidence="3">
    <location>
        <begin position="73"/>
        <end position="191"/>
    </location>
</feature>
<dbReference type="Proteomes" id="UP000276437">
    <property type="component" value="Chromosome"/>
</dbReference>
<evidence type="ECO:0000313" key="6">
    <source>
        <dbReference type="Proteomes" id="UP000276437"/>
    </source>
</evidence>
<evidence type="ECO:0000256" key="1">
    <source>
        <dbReference type="ARBA" id="ARBA00004196"/>
    </source>
</evidence>
<keyword evidence="2" id="KW-0175">Coiled coil</keyword>
<dbReference type="Gene3D" id="1.10.287.470">
    <property type="entry name" value="Helix hairpin bin"/>
    <property type="match status" value="1"/>
</dbReference>
<dbReference type="InterPro" id="IPR050465">
    <property type="entry name" value="UPF0194_transport"/>
</dbReference>
<keyword evidence="6" id="KW-1185">Reference proteome</keyword>
<dbReference type="Gene3D" id="2.40.50.100">
    <property type="match status" value="1"/>
</dbReference>
<accession>A0A348AJM6</accession>
<name>A0A348AJM6_9FIRM</name>